<organism evidence="1 2">
    <name type="scientific">Favolaschia claudopus</name>
    <dbReference type="NCBI Taxonomy" id="2862362"/>
    <lineage>
        <taxon>Eukaryota</taxon>
        <taxon>Fungi</taxon>
        <taxon>Dikarya</taxon>
        <taxon>Basidiomycota</taxon>
        <taxon>Agaricomycotina</taxon>
        <taxon>Agaricomycetes</taxon>
        <taxon>Agaricomycetidae</taxon>
        <taxon>Agaricales</taxon>
        <taxon>Marasmiineae</taxon>
        <taxon>Mycenaceae</taxon>
        <taxon>Favolaschia</taxon>
    </lineage>
</organism>
<keyword evidence="2" id="KW-1185">Reference proteome</keyword>
<dbReference type="Proteomes" id="UP001362999">
    <property type="component" value="Unassembled WGS sequence"/>
</dbReference>
<protein>
    <submittedName>
        <fullName evidence="1">Uncharacterized protein</fullName>
    </submittedName>
</protein>
<dbReference type="EMBL" id="JAWWNJ010000035">
    <property type="protein sequence ID" value="KAK7024075.1"/>
    <property type="molecule type" value="Genomic_DNA"/>
</dbReference>
<sequence length="229" mass="25680">MASSQDIPVNQTDCDWLYVYSTGECEPVDITFNAEQCVKDLQSAVKHFSEYYDLVRFAAQQLTTPSAYAESYRFCLFIGVEGILKRKSRRSLLILPLIEARLRDYPFSLDQMQRVGMPRLVHLGYLAANESIHEYFYSTEAGAHAPNLHVPDALVPFHARQTLSNLSIQAPSPRTTIVHDAIPSPVPVPPEPLFREMIPRAFATHDGDPKLSVVAVKFGDVTVAFVAER</sequence>
<reference evidence="1 2" key="1">
    <citation type="journal article" date="2024" name="J Genomics">
        <title>Draft genome sequencing and assembly of Favolaschia claudopus CIRM-BRFM 2984 isolated from oak limbs.</title>
        <authorList>
            <person name="Navarro D."/>
            <person name="Drula E."/>
            <person name="Chaduli D."/>
            <person name="Cazenave R."/>
            <person name="Ahrendt S."/>
            <person name="Wang J."/>
            <person name="Lipzen A."/>
            <person name="Daum C."/>
            <person name="Barry K."/>
            <person name="Grigoriev I.V."/>
            <person name="Favel A."/>
            <person name="Rosso M.N."/>
            <person name="Martin F."/>
        </authorList>
    </citation>
    <scope>NUCLEOTIDE SEQUENCE [LARGE SCALE GENOMIC DNA]</scope>
    <source>
        <strain evidence="1 2">CIRM-BRFM 2984</strain>
    </source>
</reference>
<gene>
    <name evidence="1" type="ORF">R3P38DRAFT_3194802</name>
</gene>
<dbReference type="AlphaFoldDB" id="A0AAW0BEV8"/>
<accession>A0AAW0BEV8</accession>
<proteinExistence type="predicted"/>
<evidence type="ECO:0000313" key="1">
    <source>
        <dbReference type="EMBL" id="KAK7024075.1"/>
    </source>
</evidence>
<evidence type="ECO:0000313" key="2">
    <source>
        <dbReference type="Proteomes" id="UP001362999"/>
    </source>
</evidence>
<name>A0AAW0BEV8_9AGAR</name>
<comment type="caution">
    <text evidence="1">The sequence shown here is derived from an EMBL/GenBank/DDBJ whole genome shotgun (WGS) entry which is preliminary data.</text>
</comment>